<dbReference type="Gene3D" id="3.40.50.180">
    <property type="entry name" value="Methylesterase CheB, C-terminal domain"/>
    <property type="match status" value="1"/>
</dbReference>
<comment type="caution">
    <text evidence="14">The sequence shown here is derived from an EMBL/GenBank/DDBJ whole genome shotgun (WGS) entry which is preliminary data.</text>
</comment>
<feature type="domain" description="PAC" evidence="9">
    <location>
        <begin position="921"/>
        <end position="973"/>
    </location>
</feature>
<dbReference type="InterPro" id="IPR000700">
    <property type="entry name" value="PAS-assoc_C"/>
</dbReference>
<feature type="domain" description="PAS" evidence="8">
    <location>
        <begin position="1100"/>
        <end position="1169"/>
    </location>
</feature>
<dbReference type="InterPro" id="IPR000160">
    <property type="entry name" value="GGDEF_dom"/>
</dbReference>
<dbReference type="SUPFAM" id="SSF53335">
    <property type="entry name" value="S-adenosyl-L-methionine-dependent methyltransferases"/>
    <property type="match status" value="1"/>
</dbReference>
<dbReference type="SMART" id="SM00052">
    <property type="entry name" value="EAL"/>
    <property type="match status" value="1"/>
</dbReference>
<dbReference type="PROSITE" id="PS50122">
    <property type="entry name" value="CHEB"/>
    <property type="match status" value="1"/>
</dbReference>
<dbReference type="SMART" id="SM00138">
    <property type="entry name" value="MeTrc"/>
    <property type="match status" value="1"/>
</dbReference>
<evidence type="ECO:0000259" key="13">
    <source>
        <dbReference type="PROSITE" id="PS50887"/>
    </source>
</evidence>
<dbReference type="InterPro" id="IPR022641">
    <property type="entry name" value="CheR_N"/>
</dbReference>
<dbReference type="InterPro" id="IPR035919">
    <property type="entry name" value="EAL_sf"/>
</dbReference>
<dbReference type="SUPFAM" id="SSF55073">
    <property type="entry name" value="Nucleotide cyclase"/>
    <property type="match status" value="1"/>
</dbReference>
<organism evidence="14 15">
    <name type="scientific">Leeia speluncae</name>
    <dbReference type="NCBI Taxonomy" id="2884804"/>
    <lineage>
        <taxon>Bacteria</taxon>
        <taxon>Pseudomonadati</taxon>
        <taxon>Pseudomonadota</taxon>
        <taxon>Betaproteobacteria</taxon>
        <taxon>Neisseriales</taxon>
        <taxon>Leeiaceae</taxon>
        <taxon>Leeia</taxon>
    </lineage>
</organism>
<dbReference type="PROSITE" id="PS50112">
    <property type="entry name" value="PAS"/>
    <property type="match status" value="4"/>
</dbReference>
<dbReference type="InterPro" id="IPR001633">
    <property type="entry name" value="EAL_dom"/>
</dbReference>
<evidence type="ECO:0000256" key="2">
    <source>
        <dbReference type="ARBA" id="ARBA00012534"/>
    </source>
</evidence>
<evidence type="ECO:0000256" key="1">
    <source>
        <dbReference type="ARBA" id="ARBA00001541"/>
    </source>
</evidence>
<gene>
    <name evidence="14" type="ORF">LIN78_05940</name>
</gene>
<dbReference type="CDD" id="cd01948">
    <property type="entry name" value="EAL"/>
    <property type="match status" value="1"/>
</dbReference>
<dbReference type="SUPFAM" id="SSF52738">
    <property type="entry name" value="Methylesterase CheB, C-terminal domain"/>
    <property type="match status" value="1"/>
</dbReference>
<evidence type="ECO:0000259" key="10">
    <source>
        <dbReference type="PROSITE" id="PS50122"/>
    </source>
</evidence>
<evidence type="ECO:0000259" key="8">
    <source>
        <dbReference type="PROSITE" id="PS50112"/>
    </source>
</evidence>
<keyword evidence="6" id="KW-0145">Chemotaxis</keyword>
<comment type="catalytic activity">
    <reaction evidence="1">
        <text>L-glutamyl-[protein] + S-adenosyl-L-methionine = [protein]-L-glutamate 5-O-methyl ester + S-adenosyl-L-homocysteine</text>
        <dbReference type="Rhea" id="RHEA:24452"/>
        <dbReference type="Rhea" id="RHEA-COMP:10208"/>
        <dbReference type="Rhea" id="RHEA-COMP:10311"/>
        <dbReference type="ChEBI" id="CHEBI:29973"/>
        <dbReference type="ChEBI" id="CHEBI:57856"/>
        <dbReference type="ChEBI" id="CHEBI:59789"/>
        <dbReference type="ChEBI" id="CHEBI:82795"/>
        <dbReference type="EC" id="2.1.1.80"/>
    </reaction>
</comment>
<feature type="domain" description="PAS" evidence="8">
    <location>
        <begin position="1221"/>
        <end position="1268"/>
    </location>
</feature>
<proteinExistence type="predicted"/>
<dbReference type="InterPro" id="IPR001610">
    <property type="entry name" value="PAC"/>
</dbReference>
<evidence type="ECO:0000313" key="15">
    <source>
        <dbReference type="Proteomes" id="UP001165395"/>
    </source>
</evidence>
<dbReference type="Pfam" id="PF00990">
    <property type="entry name" value="GGDEF"/>
    <property type="match status" value="1"/>
</dbReference>
<dbReference type="CDD" id="cd01949">
    <property type="entry name" value="GGDEF"/>
    <property type="match status" value="1"/>
</dbReference>
<dbReference type="InterPro" id="IPR022642">
    <property type="entry name" value="CheR_C"/>
</dbReference>
<dbReference type="Pfam" id="PF00563">
    <property type="entry name" value="EAL"/>
    <property type="match status" value="1"/>
</dbReference>
<dbReference type="SMART" id="SM00267">
    <property type="entry name" value="GGDEF"/>
    <property type="match status" value="1"/>
</dbReference>
<feature type="domain" description="PAC" evidence="9">
    <location>
        <begin position="1297"/>
        <end position="1349"/>
    </location>
</feature>
<dbReference type="RefSeq" id="WP_227179487.1">
    <property type="nucleotide sequence ID" value="NZ_JAJBZT010000002.1"/>
</dbReference>
<dbReference type="InterPro" id="IPR029063">
    <property type="entry name" value="SAM-dependent_MTases_sf"/>
</dbReference>
<protein>
    <recommendedName>
        <fullName evidence="2">protein-glutamate O-methyltransferase</fullName>
        <ecNumber evidence="2">2.1.1.80</ecNumber>
    </recommendedName>
</protein>
<dbReference type="SUPFAM" id="SSF55785">
    <property type="entry name" value="PYP-like sensor domain (PAS domain)"/>
    <property type="match status" value="4"/>
</dbReference>
<keyword evidence="4" id="KW-0808">Transferase</keyword>
<feature type="active site" evidence="6">
    <location>
        <position position="144"/>
    </location>
</feature>
<feature type="domain" description="PAC" evidence="9">
    <location>
        <begin position="1047"/>
        <end position="1099"/>
    </location>
</feature>
<keyword evidence="3" id="KW-0489">Methyltransferase</keyword>
<name>A0ABS8D4E9_9NEIS</name>
<dbReference type="SUPFAM" id="SSF141868">
    <property type="entry name" value="EAL domain-like"/>
    <property type="match status" value="1"/>
</dbReference>
<keyword evidence="5" id="KW-0949">S-adenosyl-L-methionine</keyword>
<dbReference type="InterPro" id="IPR000014">
    <property type="entry name" value="PAS"/>
</dbReference>
<dbReference type="PROSITE" id="PS50123">
    <property type="entry name" value="CHER"/>
    <property type="match status" value="1"/>
</dbReference>
<dbReference type="PROSITE" id="PS50883">
    <property type="entry name" value="EAL"/>
    <property type="match status" value="1"/>
</dbReference>
<evidence type="ECO:0000313" key="14">
    <source>
        <dbReference type="EMBL" id="MCB6183089.1"/>
    </source>
</evidence>
<dbReference type="SMART" id="SM00086">
    <property type="entry name" value="PAC"/>
    <property type="match status" value="4"/>
</dbReference>
<accession>A0ABS8D4E9</accession>
<dbReference type="EMBL" id="JAJBZT010000002">
    <property type="protein sequence ID" value="MCB6183089.1"/>
    <property type="molecule type" value="Genomic_DNA"/>
</dbReference>
<dbReference type="Pfam" id="PF08447">
    <property type="entry name" value="PAS_3"/>
    <property type="match status" value="1"/>
</dbReference>
<evidence type="ECO:0000256" key="7">
    <source>
        <dbReference type="SAM" id="Coils"/>
    </source>
</evidence>
<feature type="domain" description="PAC" evidence="9">
    <location>
        <begin position="1177"/>
        <end position="1227"/>
    </location>
</feature>
<keyword evidence="6" id="KW-0378">Hydrolase</keyword>
<dbReference type="Proteomes" id="UP001165395">
    <property type="component" value="Unassembled WGS sequence"/>
</dbReference>
<evidence type="ECO:0000259" key="11">
    <source>
        <dbReference type="PROSITE" id="PS50123"/>
    </source>
</evidence>
<dbReference type="NCBIfam" id="TIGR00229">
    <property type="entry name" value="sensory_box"/>
    <property type="match status" value="4"/>
</dbReference>
<evidence type="ECO:0000256" key="4">
    <source>
        <dbReference type="ARBA" id="ARBA00022679"/>
    </source>
</evidence>
<dbReference type="InterPro" id="IPR052155">
    <property type="entry name" value="Biofilm_reg_signaling"/>
</dbReference>
<dbReference type="PROSITE" id="PS50887">
    <property type="entry name" value="GGDEF"/>
    <property type="match status" value="1"/>
</dbReference>
<feature type="domain" description="PAS" evidence="8">
    <location>
        <begin position="974"/>
        <end position="1045"/>
    </location>
</feature>
<dbReference type="Pfam" id="PF01339">
    <property type="entry name" value="CheB_methylest"/>
    <property type="match status" value="1"/>
</dbReference>
<dbReference type="InterPro" id="IPR035965">
    <property type="entry name" value="PAS-like_dom_sf"/>
</dbReference>
<evidence type="ECO:0000259" key="12">
    <source>
        <dbReference type="PROSITE" id="PS50883"/>
    </source>
</evidence>
<feature type="coiled-coil region" evidence="7">
    <location>
        <begin position="645"/>
        <end position="718"/>
    </location>
</feature>
<dbReference type="InterPro" id="IPR043128">
    <property type="entry name" value="Rev_trsase/Diguanyl_cyclase"/>
</dbReference>
<keyword evidence="7" id="KW-0175">Coiled coil</keyword>
<feature type="active site" evidence="6">
    <location>
        <position position="52"/>
    </location>
</feature>
<feature type="domain" description="CheR-type methyltransferase" evidence="11">
    <location>
        <begin position="218"/>
        <end position="466"/>
    </location>
</feature>
<feature type="domain" description="CheB-type methylesterase" evidence="10">
    <location>
        <begin position="15"/>
        <end position="195"/>
    </location>
</feature>
<dbReference type="PROSITE" id="PS50113">
    <property type="entry name" value="PAC"/>
    <property type="match status" value="4"/>
</dbReference>
<dbReference type="InterPro" id="IPR000780">
    <property type="entry name" value="CheR_MeTrfase"/>
</dbReference>
<dbReference type="Pfam" id="PF13596">
    <property type="entry name" value="PAS_10"/>
    <property type="match status" value="1"/>
</dbReference>
<keyword evidence="15" id="KW-1185">Reference proteome</keyword>
<evidence type="ECO:0000256" key="6">
    <source>
        <dbReference type="PROSITE-ProRule" id="PRU00050"/>
    </source>
</evidence>
<dbReference type="Gene3D" id="3.40.50.150">
    <property type="entry name" value="Vaccinia Virus protein VP39"/>
    <property type="match status" value="1"/>
</dbReference>
<dbReference type="Gene3D" id="3.30.70.270">
    <property type="match status" value="1"/>
</dbReference>
<dbReference type="Pfam" id="PF00989">
    <property type="entry name" value="PAS"/>
    <property type="match status" value="1"/>
</dbReference>
<feature type="domain" description="PAS" evidence="8">
    <location>
        <begin position="846"/>
        <end position="902"/>
    </location>
</feature>
<dbReference type="InterPro" id="IPR000673">
    <property type="entry name" value="Sig_transdc_resp-reg_Me-estase"/>
</dbReference>
<dbReference type="InterPro" id="IPR013655">
    <property type="entry name" value="PAS_fold_3"/>
</dbReference>
<dbReference type="Pfam" id="PF03705">
    <property type="entry name" value="CheR_N"/>
    <property type="match status" value="1"/>
</dbReference>
<dbReference type="Gene3D" id="1.10.155.10">
    <property type="entry name" value="Chemotaxis receptor methyltransferase CheR, N-terminal domain"/>
    <property type="match status" value="1"/>
</dbReference>
<dbReference type="Pfam" id="PF13426">
    <property type="entry name" value="PAS_9"/>
    <property type="match status" value="2"/>
</dbReference>
<dbReference type="PANTHER" id="PTHR44757:SF2">
    <property type="entry name" value="BIOFILM ARCHITECTURE MAINTENANCE PROTEIN MBAA"/>
    <property type="match status" value="1"/>
</dbReference>
<sequence>MDAPTSEISTDSISPKTVVVGIGASAGGLEALRELIEHLPLVENYCYVIAQHVSPTHVSMLVGLLSPLTSLKVEELIDQKPLEPGTIFITPPNKDVLVADGVFRLLPPVSSIGPKPSVTRFFESLAKECPENSVAIILSGTGSDGAVGMRAVKASGGITIAQEPSSAKYDSMPKSAIHTGSVDLVLAPKQIGPVLQRLILGKPDDWELTEDDVTVDTFTQILNQVRIHTYFKLSDYKPATVKRRIARRMNIVGVATLQDYLNYLKTNKEESLLLLQDNLIGVTTFFRDDAAFSALAIQIGKMVAGAADKNIIRCWIAGCSTGEEVYSISMLFEHHIAREQKENLQYVIFASDLDEDALKQAREGEYPLSELQNIPSNFRELYLDVVGDHFRMTKAIRNKIVFTKQNVIEDPPFGRMDLISCRNLLIYLNSTIQKRILEVFHYALNPGGYLFLGKSESVDQHDELFESIDRRNRLYKRLDGTGHYSLPAARRLTNFNKQEETNTSYRSNTSIDALSMKVLEKLVDRYAPASIVINEEDFIIHFQGDLKPYLKFPKGRLDMNLFELVDPELKSDLRAMVYSCRRKEEEVQGAPRQLIIDGESVMVSPVVCPLENVKKHLLISFWANESLMGHILPSIALDERESLIIGELERELANTRANLNVVVEELEASNEELQSLNEELQSTNEELQSTNEELQTSNEELQSTNEELLTVNEELQVKSIELETTASDLINVKESLAFPLMVVDTLLKVTQINAACHEIIYQPSVVEGGSLNSVQWQIEVPGLNQRVKKVLNGGPIDKLLVTSAEHAVYSLQIMPYRHRQKEITGAVLVFENITAQFKIENALKQSEERFRLMMSCVKDYAVIFLDKEGCVTSWNEGAQRIKGYTENEILGRSLSVFYTPEDLGINLPEQLLEAARAQGQVENEGWRIKKNGQRFFADVILTAVKNDAGELLGFAKITRDITQRRQTEDALKASENRFRQVTESLPQLIWTCTPDGYCDYLSPQWVNYTGVCEEDQLGFRWLEQLHPEDRDRVIDEWNRTAVKGDDFNIEFRIRRYDGAFRWFQTLAVALKDANKLVIKWYGSNTDIDDLKRAQQHLEQSGARVGRIIDVMPEAVLVVDEAGVIRQANKRSEEIFGYPTELLQNRQIEMLLPSKIRQAHGHLRNGFNANPTTRTMGVGRDLMALHMDGHEFPVEVALAPFTDGERKYTVASIADISHRKEIEEELRLAANVFASTLDGILIANKDLTVLKVNQAFERIMGYTQADIQGLSLRVLQSDKHEQSFYEEIWATVASTGAWQGEAWERHKEGKVIPVWINISTLHDTSGHPERYIVTLYDISEQKLSQERIHYLAHYDLLTELPNRMLFMDRFSHALNKAQINQERMALMFIDLDDFKRVNDTLGHPAGDALLCQVAERLRTTIKETDVVGRLSGDEFLILLENSQNETNVRRAAQRIIRALSEPFDLGSGDLFISASIGIACYPEDGKDSHTLLKHADLAMYRAKEMGNNLFHFYNREMSALVLERMDLQAELRRALENQELELHYQPIIDLKNRRCVGAEALIRWNHQERGWIPPIKFIPLAEENSLILVLGEWVLREACKQMKSWKDHQLDLDFMTVNVSGKQIMQSDFVLLTKDVLAETGCPAEHVTLELTESFVMNESQVAKARLAGLRALGVGIAIDDFGTGYSSLSYLKRLPITKLKLDQSFVQDIPQDGNDVAIARAILKLGEAVGLEVVAEGVETMEQMQFLIDEGCSYCQGYYYAKPMTATQFMNYLKTLQL</sequence>
<evidence type="ECO:0000259" key="9">
    <source>
        <dbReference type="PROSITE" id="PS50113"/>
    </source>
</evidence>
<dbReference type="Gene3D" id="3.20.20.450">
    <property type="entry name" value="EAL domain"/>
    <property type="match status" value="1"/>
</dbReference>
<dbReference type="InterPro" id="IPR013767">
    <property type="entry name" value="PAS_fold"/>
</dbReference>
<reference evidence="14" key="1">
    <citation type="submission" date="2021-10" db="EMBL/GenBank/DDBJ databases">
        <title>The complete genome sequence of Leeia sp. TBRC 13508.</title>
        <authorList>
            <person name="Charoenyingcharoen P."/>
            <person name="Yukphan P."/>
        </authorList>
    </citation>
    <scope>NUCLEOTIDE SEQUENCE</scope>
    <source>
        <strain evidence="14">TBRC 13508</strain>
    </source>
</reference>
<feature type="domain" description="EAL" evidence="12">
    <location>
        <begin position="1523"/>
        <end position="1777"/>
    </location>
</feature>
<dbReference type="InterPro" id="IPR035909">
    <property type="entry name" value="CheB_C"/>
</dbReference>
<dbReference type="InterPro" id="IPR036804">
    <property type="entry name" value="CheR_N_sf"/>
</dbReference>
<evidence type="ECO:0000256" key="5">
    <source>
        <dbReference type="ARBA" id="ARBA00022691"/>
    </source>
</evidence>
<dbReference type="CDD" id="cd16434">
    <property type="entry name" value="CheB-CheR_fusion"/>
    <property type="match status" value="1"/>
</dbReference>
<dbReference type="CDD" id="cd00130">
    <property type="entry name" value="PAS"/>
    <property type="match status" value="4"/>
</dbReference>
<feature type="active site" evidence="6">
    <location>
        <position position="25"/>
    </location>
</feature>
<dbReference type="SUPFAM" id="SSF47757">
    <property type="entry name" value="Chemotaxis receptor methyltransferase CheR, N-terminal domain"/>
    <property type="match status" value="1"/>
</dbReference>
<feature type="domain" description="GGDEF" evidence="13">
    <location>
        <begin position="1381"/>
        <end position="1514"/>
    </location>
</feature>
<evidence type="ECO:0000256" key="3">
    <source>
        <dbReference type="ARBA" id="ARBA00022603"/>
    </source>
</evidence>
<dbReference type="InterPro" id="IPR029787">
    <property type="entry name" value="Nucleotide_cyclase"/>
</dbReference>
<dbReference type="PRINTS" id="PR00996">
    <property type="entry name" value="CHERMTFRASE"/>
</dbReference>
<dbReference type="Pfam" id="PF01739">
    <property type="entry name" value="CheR"/>
    <property type="match status" value="1"/>
</dbReference>
<dbReference type="PANTHER" id="PTHR44757">
    <property type="entry name" value="DIGUANYLATE CYCLASE DGCP"/>
    <property type="match status" value="1"/>
</dbReference>
<dbReference type="Gene3D" id="3.30.450.20">
    <property type="entry name" value="PAS domain"/>
    <property type="match status" value="5"/>
</dbReference>
<dbReference type="NCBIfam" id="TIGR00254">
    <property type="entry name" value="GGDEF"/>
    <property type="match status" value="1"/>
</dbReference>
<dbReference type="SMART" id="SM00091">
    <property type="entry name" value="PAS"/>
    <property type="match status" value="5"/>
</dbReference>
<dbReference type="EC" id="2.1.1.80" evidence="2"/>